<dbReference type="SUPFAM" id="SSF51735">
    <property type="entry name" value="NAD(P)-binding Rossmann-fold domains"/>
    <property type="match status" value="1"/>
</dbReference>
<dbReference type="RefSeq" id="WP_045551804.1">
    <property type="nucleotide sequence ID" value="NZ_JZDQ02000005.1"/>
</dbReference>
<dbReference type="InterPro" id="IPR036291">
    <property type="entry name" value="NAD(P)-bd_dom_sf"/>
</dbReference>
<dbReference type="PANTHER" id="PTHR43313">
    <property type="entry name" value="SHORT-CHAIN DEHYDROGENASE/REDUCTASE FAMILY 9C"/>
    <property type="match status" value="1"/>
</dbReference>
<evidence type="ECO:0000313" key="2">
    <source>
        <dbReference type="EMBL" id="OIJ27983.1"/>
    </source>
</evidence>
<evidence type="ECO:0000256" key="1">
    <source>
        <dbReference type="RuleBase" id="RU000363"/>
    </source>
</evidence>
<accession>A0A1J4NAL7</accession>
<dbReference type="AlphaFoldDB" id="A0A1J4NAL7"/>
<evidence type="ECO:0000313" key="3">
    <source>
        <dbReference type="Proteomes" id="UP000033772"/>
    </source>
</evidence>
<dbReference type="STRING" id="1844.UG56_004585"/>
<gene>
    <name evidence="2" type="ORF">UG56_004585</name>
</gene>
<organism evidence="2 3">
    <name type="scientific">Nocardioides luteus</name>
    <dbReference type="NCBI Taxonomy" id="1844"/>
    <lineage>
        <taxon>Bacteria</taxon>
        <taxon>Bacillati</taxon>
        <taxon>Actinomycetota</taxon>
        <taxon>Actinomycetes</taxon>
        <taxon>Propionibacteriales</taxon>
        <taxon>Nocardioidaceae</taxon>
        <taxon>Nocardioides</taxon>
    </lineage>
</organism>
<proteinExistence type="inferred from homology"/>
<comment type="caution">
    <text evidence="2">The sequence shown here is derived from an EMBL/GenBank/DDBJ whole genome shotgun (WGS) entry which is preliminary data.</text>
</comment>
<dbReference type="PRINTS" id="PR00080">
    <property type="entry name" value="SDRFAMILY"/>
</dbReference>
<evidence type="ECO:0008006" key="4">
    <source>
        <dbReference type="Google" id="ProtNLM"/>
    </source>
</evidence>
<dbReference type="PRINTS" id="PR00081">
    <property type="entry name" value="GDHRDH"/>
</dbReference>
<dbReference type="Pfam" id="PF00106">
    <property type="entry name" value="adh_short"/>
    <property type="match status" value="1"/>
</dbReference>
<dbReference type="OrthoDB" id="9792003at2"/>
<dbReference type="Proteomes" id="UP000033772">
    <property type="component" value="Unassembled WGS sequence"/>
</dbReference>
<reference evidence="2" key="1">
    <citation type="submission" date="2016-10" db="EMBL/GenBank/DDBJ databases">
        <title>Draft Genome Sequence of Nocardioides luteus Strain BAFB, an Alkane-Degrading Bacterium Isolated from JP-7 Polluted Soil.</title>
        <authorList>
            <person name="Brown L."/>
            <person name="Ruiz O.N."/>
            <person name="Gunasekera T."/>
        </authorList>
    </citation>
    <scope>NUCLEOTIDE SEQUENCE [LARGE SCALE GENOMIC DNA]</scope>
    <source>
        <strain evidence="2">BAFB</strain>
    </source>
</reference>
<sequence>MSNVFITGATGGIGVPTVRMLAGQGHRVFAGVRDRDLARAFDDLTGVVPVEVDVTDEASVTAAAKAVAAQLGADPLDAVVNNAGIIVQGPLELVEGTELERQLRVNVLGPATVIRAFLPLLRPGPGRIVNVSAPTARRAVPLMGPISASKAALESLSVALRGELAPWGIKVVIVEPTAADTPIFARARAAAEDSFERTDPQVQRLYAPMIAAADEAGAKMALADPDSIAKVLVKAITTPRPRTLYTAGRGAGMLPMIGRLPDPLADAVISRAVGIAGVHSG</sequence>
<protein>
    <recommendedName>
        <fullName evidence="4">Short-chain dehydrogenase/reductase</fullName>
    </recommendedName>
</protein>
<dbReference type="PANTHER" id="PTHR43313:SF1">
    <property type="entry name" value="3BETA-HYDROXYSTEROID DEHYDROGENASE DHS-16"/>
    <property type="match status" value="1"/>
</dbReference>
<comment type="similarity">
    <text evidence="1">Belongs to the short-chain dehydrogenases/reductases (SDR) family.</text>
</comment>
<keyword evidence="3" id="KW-1185">Reference proteome</keyword>
<dbReference type="InterPro" id="IPR002347">
    <property type="entry name" value="SDR_fam"/>
</dbReference>
<dbReference type="GO" id="GO:0016491">
    <property type="term" value="F:oxidoreductase activity"/>
    <property type="evidence" value="ECO:0007669"/>
    <property type="project" value="TreeGrafter"/>
</dbReference>
<dbReference type="EMBL" id="JZDQ02000005">
    <property type="protein sequence ID" value="OIJ27983.1"/>
    <property type="molecule type" value="Genomic_DNA"/>
</dbReference>
<dbReference type="Gene3D" id="3.40.50.720">
    <property type="entry name" value="NAD(P)-binding Rossmann-like Domain"/>
    <property type="match status" value="1"/>
</dbReference>
<name>A0A1J4NAL7_9ACTN</name>
<dbReference type="GO" id="GO:0008202">
    <property type="term" value="P:steroid metabolic process"/>
    <property type="evidence" value="ECO:0007669"/>
    <property type="project" value="TreeGrafter"/>
</dbReference>